<dbReference type="RefSeq" id="WP_121935410.1">
    <property type="nucleotide sequence ID" value="NZ_RDOJ01000019.1"/>
</dbReference>
<dbReference type="EMBL" id="RDOJ01000019">
    <property type="protein sequence ID" value="RLZ07126.1"/>
    <property type="molecule type" value="Genomic_DNA"/>
</dbReference>
<evidence type="ECO:0000313" key="2">
    <source>
        <dbReference type="Proteomes" id="UP000275348"/>
    </source>
</evidence>
<dbReference type="Proteomes" id="UP000275348">
    <property type="component" value="Unassembled WGS sequence"/>
</dbReference>
<accession>A0A3L9M565</accession>
<evidence type="ECO:0008006" key="3">
    <source>
        <dbReference type="Google" id="ProtNLM"/>
    </source>
</evidence>
<dbReference type="OrthoDB" id="2972467at2"/>
<protein>
    <recommendedName>
        <fullName evidence="3">RHS repeat-associated core domain-containing protein</fullName>
    </recommendedName>
</protein>
<reference evidence="1 2" key="1">
    <citation type="submission" date="2018-10" db="EMBL/GenBank/DDBJ databases">
        <authorList>
            <person name="Chen X."/>
        </authorList>
    </citation>
    <scope>NUCLEOTIDE SEQUENCE [LARGE SCALE GENOMIC DNA]</scope>
    <source>
        <strain evidence="1 2">YIM 102668</strain>
    </source>
</reference>
<organism evidence="1 2">
    <name type="scientific">Faecalibacter macacae</name>
    <dbReference type="NCBI Taxonomy" id="1859289"/>
    <lineage>
        <taxon>Bacteria</taxon>
        <taxon>Pseudomonadati</taxon>
        <taxon>Bacteroidota</taxon>
        <taxon>Flavobacteriia</taxon>
        <taxon>Flavobacteriales</taxon>
        <taxon>Weeksellaceae</taxon>
        <taxon>Faecalibacter</taxon>
    </lineage>
</organism>
<keyword evidence="2" id="KW-1185">Reference proteome</keyword>
<comment type="caution">
    <text evidence="1">The sequence shown here is derived from an EMBL/GenBank/DDBJ whole genome shotgun (WGS) entry which is preliminary data.</text>
</comment>
<evidence type="ECO:0000313" key="1">
    <source>
        <dbReference type="EMBL" id="RLZ07126.1"/>
    </source>
</evidence>
<name>A0A3L9M565_9FLAO</name>
<dbReference type="AlphaFoldDB" id="A0A3L9M565"/>
<gene>
    <name evidence="1" type="ORF">EAH69_11790</name>
</gene>
<proteinExistence type="predicted"/>
<sequence length="68" mass="7928">MSYKKGEDGNLKIVDENNYYPFGLKHDNQTIANTANPNYKYKYNDYGAKNLIKFLTNIPNEVMNCKMN</sequence>